<dbReference type="EMBL" id="QPJK01000020">
    <property type="protein sequence ID" value="RCW63224.1"/>
    <property type="molecule type" value="Genomic_DNA"/>
</dbReference>
<protein>
    <submittedName>
        <fullName evidence="2">Putative NAD(P)/FAD-binding protein YdhS</fullName>
    </submittedName>
</protein>
<dbReference type="Proteomes" id="UP000252884">
    <property type="component" value="Unassembled WGS sequence"/>
</dbReference>
<proteinExistence type="predicted"/>
<dbReference type="InterPro" id="IPR052189">
    <property type="entry name" value="L-asp_N-monooxygenase_NS-form"/>
</dbReference>
<evidence type="ECO:0000313" key="3">
    <source>
        <dbReference type="Proteomes" id="UP000252884"/>
    </source>
</evidence>
<feature type="domain" description="FAD-dependent urate hydroxylase HpyO/Asp monooxygenase CreE-like FAD/NAD(P)-binding" evidence="1">
    <location>
        <begin position="8"/>
        <end position="167"/>
    </location>
</feature>
<dbReference type="RefSeq" id="WP_114472736.1">
    <property type="nucleotide sequence ID" value="NZ_QPJK01000020.1"/>
</dbReference>
<evidence type="ECO:0000259" key="1">
    <source>
        <dbReference type="Pfam" id="PF13454"/>
    </source>
</evidence>
<evidence type="ECO:0000313" key="2">
    <source>
        <dbReference type="EMBL" id="RCW63224.1"/>
    </source>
</evidence>
<dbReference type="PANTHER" id="PTHR40254:SF1">
    <property type="entry name" value="BLR0577 PROTEIN"/>
    <property type="match status" value="1"/>
</dbReference>
<dbReference type="OrthoDB" id="101972at2"/>
<organism evidence="2 3">
    <name type="scientific">Pseudorhodoferax soli</name>
    <dbReference type="NCBI Taxonomy" id="545864"/>
    <lineage>
        <taxon>Bacteria</taxon>
        <taxon>Pseudomonadati</taxon>
        <taxon>Pseudomonadota</taxon>
        <taxon>Betaproteobacteria</taxon>
        <taxon>Burkholderiales</taxon>
        <taxon>Comamonadaceae</taxon>
    </lineage>
</organism>
<dbReference type="SUPFAM" id="SSF51905">
    <property type="entry name" value="FAD/NAD(P)-binding domain"/>
    <property type="match status" value="1"/>
</dbReference>
<reference evidence="2 3" key="1">
    <citation type="submission" date="2018-07" db="EMBL/GenBank/DDBJ databases">
        <title>Genomic Encyclopedia of Type Strains, Phase IV (KMG-IV): sequencing the most valuable type-strain genomes for metagenomic binning, comparative biology and taxonomic classification.</title>
        <authorList>
            <person name="Goeker M."/>
        </authorList>
    </citation>
    <scope>NUCLEOTIDE SEQUENCE [LARGE SCALE GENOMIC DNA]</scope>
    <source>
        <strain evidence="2 3">DSM 21634</strain>
    </source>
</reference>
<gene>
    <name evidence="2" type="ORF">DES41_12048</name>
</gene>
<keyword evidence="3" id="KW-1185">Reference proteome</keyword>
<dbReference type="AlphaFoldDB" id="A0A368XB28"/>
<sequence length="506" mass="55407">METARRVAVVGGGSVATSYLFHFVEAWEARPGAPSAEVVVYEPRESVGRGGAYDVDLDSNLLNVTAGSMSVAGDDRQHFFRWLKQNGITEFRGEPITMDGFLPRPLFGQYLEEAYRDVLQRAERCGVAIEHRRAAALELERLASGFGVRASDGSRESYDRVVLAIGNLDSIAFPQLKGDPRYFDTPYPVRSLCNAIPSDATVGILGTSLSAIDAIAALAANGHRGLIVCVSRNGRLPCVRGTMNAPTPLRVGFKQWLTAMVETGQRVPLKVLIDRIQEELATYSIQAADLLQLAEVNPDPLRFLEDELRESSSAPRNWQSFGNALNDVVDQLWHLLSPEDRQTFDRTIRPIWMARRVTFPIANARTLARMMQNGQLRVRGGFHDVEKAASTFTVRCEGVRPETFSCDAIVNATSFSCDAARSSVPLLQALLREGSAVADPHGGLQLDFASGGVVTADGTIQRDLTALGSMAAGTYFWTNSMDVNARLAMVQARQHVHAMRHDLSTV</sequence>
<dbReference type="InterPro" id="IPR036188">
    <property type="entry name" value="FAD/NAD-bd_sf"/>
</dbReference>
<comment type="caution">
    <text evidence="2">The sequence shown here is derived from an EMBL/GenBank/DDBJ whole genome shotgun (WGS) entry which is preliminary data.</text>
</comment>
<dbReference type="Pfam" id="PF13454">
    <property type="entry name" value="NAD_binding_9"/>
    <property type="match status" value="1"/>
</dbReference>
<accession>A0A368XB28</accession>
<dbReference type="PANTHER" id="PTHR40254">
    <property type="entry name" value="BLR0577 PROTEIN"/>
    <property type="match status" value="1"/>
</dbReference>
<dbReference type="InterPro" id="IPR038732">
    <property type="entry name" value="HpyO/CreE_NAD-binding"/>
</dbReference>
<name>A0A368XB28_9BURK</name>
<dbReference type="Gene3D" id="3.50.50.60">
    <property type="entry name" value="FAD/NAD(P)-binding domain"/>
    <property type="match status" value="1"/>
</dbReference>